<reference evidence="2" key="1">
    <citation type="journal article" date="2014" name="Int. J. Syst. Evol. Microbiol.">
        <title>Complete genome sequence of Corynebacterium casei LMG S-19264T (=DSM 44701T), isolated from a smear-ripened cheese.</title>
        <authorList>
            <consortium name="US DOE Joint Genome Institute (JGI-PGF)"/>
            <person name="Walter F."/>
            <person name="Albersmeier A."/>
            <person name="Kalinowski J."/>
            <person name="Ruckert C."/>
        </authorList>
    </citation>
    <scope>NUCLEOTIDE SEQUENCE</scope>
    <source>
        <strain evidence="2">CGMCC 4.7679</strain>
    </source>
</reference>
<dbReference type="SUPFAM" id="SSF56349">
    <property type="entry name" value="DNA breaking-rejoining enzymes"/>
    <property type="match status" value="1"/>
</dbReference>
<name>A0A8H9IT14_9PSEU</name>
<evidence type="ECO:0000313" key="3">
    <source>
        <dbReference type="Proteomes" id="UP000658656"/>
    </source>
</evidence>
<reference evidence="2" key="2">
    <citation type="submission" date="2020-09" db="EMBL/GenBank/DDBJ databases">
        <authorList>
            <person name="Sun Q."/>
            <person name="Zhou Y."/>
        </authorList>
    </citation>
    <scope>NUCLEOTIDE SEQUENCE</scope>
    <source>
        <strain evidence="2">CGMCC 4.7679</strain>
    </source>
</reference>
<dbReference type="InterPro" id="IPR011010">
    <property type="entry name" value="DNA_brk_join_enz"/>
</dbReference>
<comment type="caution">
    <text evidence="2">The sequence shown here is derived from an EMBL/GenBank/DDBJ whole genome shotgun (WGS) entry which is preliminary data.</text>
</comment>
<evidence type="ECO:0000256" key="1">
    <source>
        <dbReference type="ARBA" id="ARBA00023125"/>
    </source>
</evidence>
<dbReference type="EMBL" id="BNAV01000001">
    <property type="protein sequence ID" value="GHF34537.1"/>
    <property type="molecule type" value="Genomic_DNA"/>
</dbReference>
<keyword evidence="3" id="KW-1185">Reference proteome</keyword>
<evidence type="ECO:0008006" key="4">
    <source>
        <dbReference type="Google" id="ProtNLM"/>
    </source>
</evidence>
<dbReference type="RefSeq" id="WP_373308533.1">
    <property type="nucleotide sequence ID" value="NZ_BNAV01000001.1"/>
</dbReference>
<protein>
    <recommendedName>
        <fullName evidence="4">Integrase</fullName>
    </recommendedName>
</protein>
<organism evidence="2 3">
    <name type="scientific">Amycolatopsis bartoniae</name>
    <dbReference type="NCBI Taxonomy" id="941986"/>
    <lineage>
        <taxon>Bacteria</taxon>
        <taxon>Bacillati</taxon>
        <taxon>Actinomycetota</taxon>
        <taxon>Actinomycetes</taxon>
        <taxon>Pseudonocardiales</taxon>
        <taxon>Pseudonocardiaceae</taxon>
        <taxon>Amycolatopsis</taxon>
    </lineage>
</organism>
<keyword evidence="1" id="KW-0238">DNA-binding</keyword>
<dbReference type="GO" id="GO:0003677">
    <property type="term" value="F:DNA binding"/>
    <property type="evidence" value="ECO:0007669"/>
    <property type="project" value="UniProtKB-KW"/>
</dbReference>
<accession>A0A8H9IT14</accession>
<dbReference type="Gene3D" id="1.10.150.130">
    <property type="match status" value="1"/>
</dbReference>
<dbReference type="AlphaFoldDB" id="A0A8H9IT14"/>
<dbReference type="InterPro" id="IPR010998">
    <property type="entry name" value="Integrase_recombinase_N"/>
</dbReference>
<gene>
    <name evidence="2" type="ORF">GCM10017566_04050</name>
</gene>
<dbReference type="Proteomes" id="UP000658656">
    <property type="component" value="Unassembled WGS sequence"/>
</dbReference>
<evidence type="ECO:0000313" key="2">
    <source>
        <dbReference type="EMBL" id="GHF34537.1"/>
    </source>
</evidence>
<proteinExistence type="predicted"/>
<sequence length="210" mass="23098">MNEQQVPRDHAALDAAKVLLTRLGLSPEDLLASVSPRPPVPTFAEYIPVVAAAVSEGARRVYGSYWNRIEHAWGPRRLDEPTPTEIKQLVEHTKANVVPRRNGRGGRSAGEHLIAALRCLYRHAEDDHLIAPAANPAAKVPKPRRLPSTRRAVADNRLAEINRVAATTGNDPVLDCLILRLHTETACRRGGALALRPHDLDPAQCLIFLR</sequence>